<evidence type="ECO:0000313" key="1">
    <source>
        <dbReference type="EMBL" id="CAG8528230.1"/>
    </source>
</evidence>
<organism evidence="1 2">
    <name type="scientific">Acaulospora colombiana</name>
    <dbReference type="NCBI Taxonomy" id="27376"/>
    <lineage>
        <taxon>Eukaryota</taxon>
        <taxon>Fungi</taxon>
        <taxon>Fungi incertae sedis</taxon>
        <taxon>Mucoromycota</taxon>
        <taxon>Glomeromycotina</taxon>
        <taxon>Glomeromycetes</taxon>
        <taxon>Diversisporales</taxon>
        <taxon>Acaulosporaceae</taxon>
        <taxon>Acaulospora</taxon>
    </lineage>
</organism>
<dbReference type="EMBL" id="CAJVPT010006165">
    <property type="protein sequence ID" value="CAG8528230.1"/>
    <property type="molecule type" value="Genomic_DNA"/>
</dbReference>
<gene>
    <name evidence="1" type="ORF">ACOLOM_LOCUS3961</name>
</gene>
<reference evidence="1" key="1">
    <citation type="submission" date="2021-06" db="EMBL/GenBank/DDBJ databases">
        <authorList>
            <person name="Kallberg Y."/>
            <person name="Tangrot J."/>
            <person name="Rosling A."/>
        </authorList>
    </citation>
    <scope>NUCLEOTIDE SEQUENCE</scope>
    <source>
        <strain evidence="1">CL356</strain>
    </source>
</reference>
<accession>A0ACA9LH60</accession>
<evidence type="ECO:0000313" key="2">
    <source>
        <dbReference type="Proteomes" id="UP000789525"/>
    </source>
</evidence>
<name>A0ACA9LH60_9GLOM</name>
<proteinExistence type="predicted"/>
<keyword evidence="2" id="KW-1185">Reference proteome</keyword>
<dbReference type="Proteomes" id="UP000789525">
    <property type="component" value="Unassembled WGS sequence"/>
</dbReference>
<sequence length="533" mass="61276">MSVPILWKDPWAKFFNVTLSKPSFTQPSALISTYIASLPQESLDILAMNGLNVSQFSSSKTAFNYPKYLRCLDLEFLYWLVVRWVRENIAKEHKSKPVFRPFKKVVNCIKKFGKKYSNSDAWVTMPPQDKVRVVCSELLSLFLRESPKIYILRINDYSKVEIFPQLLENLGSRKNCLSSLRGLECRDKPLMDSIFTQLSLLTTDITQILIIGSYNTESLANLVRVQKKIQKVCFENFSRISPDEYWTAPGVGYEISKKTLFITSLHLLNSCALLTKLSDFVNLQELTVQCIEERRCDHMDSLTPPVLKNLTKLKFRCTHDYTLDYLANMIDHTVGKMRKITIEGGRITDPQNSFNLVHSIASKCPHLRSCSIPISSNNPKLNWIMEFCGRLKDLRLFAIHDTTVYDPTGGNGGGNSDGGSHTNHNNGNGGNRLFSRNDGSGTSINQIYGDALLYQLLDHKPTKLRRLDLIDWCFSPLVWELFLRNQSKTHLQHICYYWNDKSKPSDEFLKVCRQCKKRGELIAFKSIDSYWKW</sequence>
<comment type="caution">
    <text evidence="1">The sequence shown here is derived from an EMBL/GenBank/DDBJ whole genome shotgun (WGS) entry which is preliminary data.</text>
</comment>
<protein>
    <submittedName>
        <fullName evidence="1">15599_t:CDS:1</fullName>
    </submittedName>
</protein>